<dbReference type="AlphaFoldDB" id="W2T624"/>
<dbReference type="Proteomes" id="UP000053676">
    <property type="component" value="Unassembled WGS sequence"/>
</dbReference>
<organism evidence="2 3">
    <name type="scientific">Necator americanus</name>
    <name type="common">Human hookworm</name>
    <dbReference type="NCBI Taxonomy" id="51031"/>
    <lineage>
        <taxon>Eukaryota</taxon>
        <taxon>Metazoa</taxon>
        <taxon>Ecdysozoa</taxon>
        <taxon>Nematoda</taxon>
        <taxon>Chromadorea</taxon>
        <taxon>Rhabditida</taxon>
        <taxon>Rhabditina</taxon>
        <taxon>Rhabditomorpha</taxon>
        <taxon>Strongyloidea</taxon>
        <taxon>Ancylostomatidae</taxon>
        <taxon>Bunostominae</taxon>
        <taxon>Necator</taxon>
    </lineage>
</organism>
<protein>
    <submittedName>
        <fullName evidence="2">Uncharacterized protein</fullName>
    </submittedName>
</protein>
<gene>
    <name evidence="2" type="ORF">NECAME_11682</name>
</gene>
<dbReference type="EMBL" id="KI660228">
    <property type="protein sequence ID" value="ETN76422.1"/>
    <property type="molecule type" value="Genomic_DNA"/>
</dbReference>
<keyword evidence="3" id="KW-1185">Reference proteome</keyword>
<evidence type="ECO:0000313" key="2">
    <source>
        <dbReference type="EMBL" id="ETN76422.1"/>
    </source>
</evidence>
<evidence type="ECO:0000313" key="3">
    <source>
        <dbReference type="Proteomes" id="UP000053676"/>
    </source>
</evidence>
<sequence length="60" mass="6625">MIFAEETQTNSNSMAGMPFVVTMIVARHTHKRSSSQWIPPSAPLHNPVSVFRGRSSRAKG</sequence>
<reference evidence="3" key="1">
    <citation type="journal article" date="2014" name="Nat. Genet.">
        <title>Genome of the human hookworm Necator americanus.</title>
        <authorList>
            <person name="Tang Y.T."/>
            <person name="Gao X."/>
            <person name="Rosa B.A."/>
            <person name="Abubucker S."/>
            <person name="Hallsworth-Pepin K."/>
            <person name="Martin J."/>
            <person name="Tyagi R."/>
            <person name="Heizer E."/>
            <person name="Zhang X."/>
            <person name="Bhonagiri-Palsikar V."/>
            <person name="Minx P."/>
            <person name="Warren W.C."/>
            <person name="Wang Q."/>
            <person name="Zhan B."/>
            <person name="Hotez P.J."/>
            <person name="Sternberg P.W."/>
            <person name="Dougall A."/>
            <person name="Gaze S.T."/>
            <person name="Mulvenna J."/>
            <person name="Sotillo J."/>
            <person name="Ranganathan S."/>
            <person name="Rabelo E.M."/>
            <person name="Wilson R.K."/>
            <person name="Felgner P.L."/>
            <person name="Bethony J."/>
            <person name="Hawdon J.M."/>
            <person name="Gasser R.B."/>
            <person name="Loukas A."/>
            <person name="Mitreva M."/>
        </authorList>
    </citation>
    <scope>NUCLEOTIDE SEQUENCE [LARGE SCALE GENOMIC DNA]</scope>
</reference>
<dbReference type="KEGG" id="nai:NECAME_11682"/>
<feature type="region of interest" description="Disordered" evidence="1">
    <location>
        <begin position="32"/>
        <end position="60"/>
    </location>
</feature>
<proteinExistence type="predicted"/>
<accession>W2T624</accession>
<dbReference type="STRING" id="51031.W2T624"/>
<name>W2T624_NECAM</name>
<evidence type="ECO:0000256" key="1">
    <source>
        <dbReference type="SAM" id="MobiDB-lite"/>
    </source>
</evidence>